<dbReference type="NCBIfam" id="TIGR04183">
    <property type="entry name" value="Por_Secre_tail"/>
    <property type="match status" value="1"/>
</dbReference>
<dbReference type="InterPro" id="IPR026444">
    <property type="entry name" value="Secre_tail"/>
</dbReference>
<evidence type="ECO:0000313" key="3">
    <source>
        <dbReference type="EMBL" id="MBR8535721.1"/>
    </source>
</evidence>
<dbReference type="AlphaFoldDB" id="A0A941F2V3"/>
<feature type="domain" description="Secretion system C-terminal sorting" evidence="2">
    <location>
        <begin position="350"/>
        <end position="414"/>
    </location>
</feature>
<gene>
    <name evidence="3" type="ORF">KDU71_09155</name>
</gene>
<keyword evidence="1" id="KW-0732">Signal</keyword>
<keyword evidence="4" id="KW-1185">Reference proteome</keyword>
<dbReference type="Pfam" id="PF18962">
    <property type="entry name" value="Por_Secre_tail"/>
    <property type="match status" value="1"/>
</dbReference>
<accession>A0A941F2V3</accession>
<comment type="caution">
    <text evidence="3">The sequence shown here is derived from an EMBL/GenBank/DDBJ whole genome shotgun (WGS) entry which is preliminary data.</text>
</comment>
<reference evidence="3" key="2">
    <citation type="submission" date="2021-04" db="EMBL/GenBank/DDBJ databases">
        <authorList>
            <person name="Zhang T."/>
            <person name="Zhang Y."/>
            <person name="Lu D."/>
            <person name="Zuo D."/>
            <person name="Du Z."/>
        </authorList>
    </citation>
    <scope>NUCLEOTIDE SEQUENCE</scope>
    <source>
        <strain evidence="3">JR1</strain>
    </source>
</reference>
<sequence>MKKLFTLFTISMLAIGMAQAQSIPITFDSDIIVGENWKADSGLESVTVADDPTSSGKGKVGAITSSSAGQKWQNAQLQLNTNYIDLTTSTGSKTITVDVYSDGAQDFLFKLEQSLNGGPNVEIPFSKQGAGWETIAVDFTSTGVDDQYKLLVFFPCYSTDFANDPFDGVTYIDNVTGVVGAASTPPAVISFPIDFETVVGSSDFNNFDGGLATVIDNPQGSGKVAQMVRNGGQVWAGSWLGMSENIDFTTKKIISMDVYTEAPIGTKIALKVEGGALAEIPAFTTKTGEWETMSWDFTGTANDNFKLVFLFDLGNTGDGSATSTFLFDNITHTESVPTAIGDTEIEKLDLYPNPVSDVLNIKGLDEGVSIEIYNAAGSLVKKVSVSGGTVNVSELAKGVYFVSSNGAIAKIIKK</sequence>
<organism evidence="3 4">
    <name type="scientific">Carboxylicivirga sediminis</name>
    <dbReference type="NCBI Taxonomy" id="2006564"/>
    <lineage>
        <taxon>Bacteria</taxon>
        <taxon>Pseudomonadati</taxon>
        <taxon>Bacteroidota</taxon>
        <taxon>Bacteroidia</taxon>
        <taxon>Marinilabiliales</taxon>
        <taxon>Marinilabiliaceae</taxon>
        <taxon>Carboxylicivirga</taxon>
    </lineage>
</organism>
<evidence type="ECO:0000313" key="4">
    <source>
        <dbReference type="Proteomes" id="UP000679220"/>
    </source>
</evidence>
<dbReference type="RefSeq" id="WP_212189920.1">
    <property type="nucleotide sequence ID" value="NZ_JAGTAR010000011.1"/>
</dbReference>
<name>A0A941F2V3_9BACT</name>
<dbReference type="EMBL" id="JAGTAR010000011">
    <property type="protein sequence ID" value="MBR8535721.1"/>
    <property type="molecule type" value="Genomic_DNA"/>
</dbReference>
<evidence type="ECO:0000259" key="2">
    <source>
        <dbReference type="Pfam" id="PF18962"/>
    </source>
</evidence>
<feature type="chain" id="PRO_5037348751" evidence="1">
    <location>
        <begin position="21"/>
        <end position="414"/>
    </location>
</feature>
<dbReference type="SUPFAM" id="SSF49785">
    <property type="entry name" value="Galactose-binding domain-like"/>
    <property type="match status" value="1"/>
</dbReference>
<dbReference type="Gene3D" id="2.60.120.260">
    <property type="entry name" value="Galactose-binding domain-like"/>
    <property type="match status" value="1"/>
</dbReference>
<proteinExistence type="predicted"/>
<reference evidence="3" key="1">
    <citation type="journal article" date="2018" name="Int. J. Syst. Evol. Microbiol.">
        <title>Carboxylicivirga sediminis sp. nov., isolated from coastal sediment.</title>
        <authorList>
            <person name="Wang F.Q."/>
            <person name="Ren L.H."/>
            <person name="Zou R.J."/>
            <person name="Sun Y.Z."/>
            <person name="Liu X.J."/>
            <person name="Jiang F."/>
            <person name="Liu L.J."/>
        </authorList>
    </citation>
    <scope>NUCLEOTIDE SEQUENCE</scope>
    <source>
        <strain evidence="3">JR1</strain>
    </source>
</reference>
<dbReference type="Proteomes" id="UP000679220">
    <property type="component" value="Unassembled WGS sequence"/>
</dbReference>
<dbReference type="InterPro" id="IPR008979">
    <property type="entry name" value="Galactose-bd-like_sf"/>
</dbReference>
<feature type="signal peptide" evidence="1">
    <location>
        <begin position="1"/>
        <end position="20"/>
    </location>
</feature>
<protein>
    <submittedName>
        <fullName evidence="3">T9SS type A sorting domain-containing protein</fullName>
    </submittedName>
</protein>
<evidence type="ECO:0000256" key="1">
    <source>
        <dbReference type="SAM" id="SignalP"/>
    </source>
</evidence>